<dbReference type="PANTHER" id="PTHR30411:SF1">
    <property type="entry name" value="CYTOPLASMIC PROTEIN"/>
    <property type="match status" value="1"/>
</dbReference>
<gene>
    <name evidence="2" type="ORF">HA254_01780</name>
</gene>
<dbReference type="Pfam" id="PF04073">
    <property type="entry name" value="tRNA_edit"/>
    <property type="match status" value="1"/>
</dbReference>
<proteinExistence type="predicted"/>
<dbReference type="Gene3D" id="3.90.960.10">
    <property type="entry name" value="YbaK/aminoacyl-tRNA synthetase-associated domain"/>
    <property type="match status" value="1"/>
</dbReference>
<evidence type="ECO:0000313" key="3">
    <source>
        <dbReference type="Proteomes" id="UP000565078"/>
    </source>
</evidence>
<reference evidence="3" key="1">
    <citation type="journal article" date="2020" name="bioRxiv">
        <title>A rank-normalized archaeal taxonomy based on genome phylogeny resolves widespread incomplete and uneven classifications.</title>
        <authorList>
            <person name="Rinke C."/>
            <person name="Chuvochina M."/>
            <person name="Mussig A.J."/>
            <person name="Chaumeil P.-A."/>
            <person name="Waite D.W."/>
            <person name="Whitman W.B."/>
            <person name="Parks D.H."/>
            <person name="Hugenholtz P."/>
        </authorList>
    </citation>
    <scope>NUCLEOTIDE SEQUENCE [LARGE SCALE GENOMIC DNA]</scope>
</reference>
<accession>A0A7J4IZY4</accession>
<organism evidence="2 3">
    <name type="scientific">Candidatus Iainarchaeum sp</name>
    <dbReference type="NCBI Taxonomy" id="3101447"/>
    <lineage>
        <taxon>Archaea</taxon>
        <taxon>Candidatus Iainarchaeota</taxon>
        <taxon>Candidatus Iainarchaeia</taxon>
        <taxon>Candidatus Iainarchaeales</taxon>
        <taxon>Candidatus Iainarchaeaceae</taxon>
        <taxon>Candidatus Iainarchaeum</taxon>
    </lineage>
</organism>
<feature type="domain" description="YbaK/aminoacyl-tRNA synthetase-associated" evidence="1">
    <location>
        <begin position="21"/>
        <end position="139"/>
    </location>
</feature>
<dbReference type="PANTHER" id="PTHR30411">
    <property type="entry name" value="CYTOPLASMIC PROTEIN"/>
    <property type="match status" value="1"/>
</dbReference>
<comment type="caution">
    <text evidence="2">The sequence shown here is derived from an EMBL/GenBank/DDBJ whole genome shotgun (WGS) entry which is preliminary data.</text>
</comment>
<dbReference type="EMBL" id="DUGC01000033">
    <property type="protein sequence ID" value="HIH09377.1"/>
    <property type="molecule type" value="Genomic_DNA"/>
</dbReference>
<dbReference type="InterPro" id="IPR007214">
    <property type="entry name" value="YbaK/aa-tRNA-synth-assoc-dom"/>
</dbReference>
<name>A0A7J4IZY4_9ARCH</name>
<sequence>MLEDFIEVNKLSAKVFPVRDEVHTAAKAAAAMEGDADAVAKSIVLVASGGQGIVVVLLGKDKVDLQKVKSVMGVNDVALASPKEVFGITGYEIGGVPPVSIYGVATIVDRQLLEKGEVICGGGDPHHLMRIRVSDIVEFAENVAIDDVRK</sequence>
<dbReference type="Proteomes" id="UP000565078">
    <property type="component" value="Unassembled WGS sequence"/>
</dbReference>
<dbReference type="GO" id="GO:0002161">
    <property type="term" value="F:aminoacyl-tRNA deacylase activity"/>
    <property type="evidence" value="ECO:0007669"/>
    <property type="project" value="InterPro"/>
</dbReference>
<dbReference type="SUPFAM" id="SSF55826">
    <property type="entry name" value="YbaK/ProRS associated domain"/>
    <property type="match status" value="1"/>
</dbReference>
<dbReference type="AlphaFoldDB" id="A0A7J4IZY4"/>
<dbReference type="CDD" id="cd04332">
    <property type="entry name" value="YbaK_like"/>
    <property type="match status" value="1"/>
</dbReference>
<protein>
    <submittedName>
        <fullName evidence="2">YbaK/EbsC family protein</fullName>
    </submittedName>
</protein>
<dbReference type="InterPro" id="IPR036754">
    <property type="entry name" value="YbaK/aa-tRNA-synt-asso_dom_sf"/>
</dbReference>
<evidence type="ECO:0000313" key="2">
    <source>
        <dbReference type="EMBL" id="HIH09377.1"/>
    </source>
</evidence>
<evidence type="ECO:0000259" key="1">
    <source>
        <dbReference type="Pfam" id="PF04073"/>
    </source>
</evidence>